<dbReference type="RefSeq" id="WP_010857839.1">
    <property type="nucleotide sequence ID" value="NZ_KB933398.1"/>
</dbReference>
<proteinExistence type="predicted"/>
<name>R7ZIF1_LYSSH</name>
<dbReference type="Proteomes" id="UP000013911">
    <property type="component" value="Unassembled WGS sequence"/>
</dbReference>
<sequence length="65" mass="7170">MQARHFRPRNVIVIAIIVSLSLSTGHAIYTNFIEVHSTDTNTDKKSGVIVSKISTPMTLSNQMKA</sequence>
<evidence type="ECO:0000313" key="1">
    <source>
        <dbReference type="EMBL" id="EON73870.1"/>
    </source>
</evidence>
<accession>R7ZIF1</accession>
<evidence type="ECO:0000313" key="2">
    <source>
        <dbReference type="Proteomes" id="UP000013911"/>
    </source>
</evidence>
<dbReference type="HOGENOM" id="CLU_2844642_0_0_9"/>
<dbReference type="AlphaFoldDB" id="R7ZIF1"/>
<protein>
    <submittedName>
        <fullName evidence="1">Uncharacterized protein</fullName>
    </submittedName>
</protein>
<dbReference type="PATRIC" id="fig|1285586.5.peg.886"/>
<organism evidence="1 2">
    <name type="scientific">Lysinibacillus sphaericus OT4b.31</name>
    <dbReference type="NCBI Taxonomy" id="1285586"/>
    <lineage>
        <taxon>Bacteria</taxon>
        <taxon>Bacillati</taxon>
        <taxon>Bacillota</taxon>
        <taxon>Bacilli</taxon>
        <taxon>Bacillales</taxon>
        <taxon>Bacillaceae</taxon>
        <taxon>Lysinibacillus</taxon>
    </lineage>
</organism>
<reference evidence="1 2" key="1">
    <citation type="submission" date="2013-04" db="EMBL/GenBank/DDBJ databases">
        <title>Draft genome of the heavy metal tolerant bacterium Lysinibacillus sphaericus strain OT4b.31.</title>
        <authorList>
            <person name="Pena-Montenegro T.D."/>
            <person name="Dussan J."/>
        </authorList>
    </citation>
    <scope>NUCLEOTIDE SEQUENCE [LARGE SCALE GENOMIC DNA]</scope>
    <source>
        <strain evidence="1 2">OT4b.31</strain>
    </source>
</reference>
<dbReference type="EMBL" id="AQPX01000008">
    <property type="protein sequence ID" value="EON73870.1"/>
    <property type="molecule type" value="Genomic_DNA"/>
</dbReference>
<comment type="caution">
    <text evidence="1">The sequence shown here is derived from an EMBL/GenBank/DDBJ whole genome shotgun (WGS) entry which is preliminary data.</text>
</comment>
<dbReference type="OrthoDB" id="9935970at2"/>
<gene>
    <name evidence="1" type="ORF">H131_04374</name>
</gene>